<dbReference type="InterPro" id="IPR036389">
    <property type="entry name" value="RNase_III_sf"/>
</dbReference>
<dbReference type="GeneID" id="87805830"/>
<dbReference type="RefSeq" id="XP_062625078.1">
    <property type="nucleotide sequence ID" value="XM_062769094.1"/>
</dbReference>
<dbReference type="SUPFAM" id="SSF69065">
    <property type="entry name" value="RNase III domain-like"/>
    <property type="match status" value="1"/>
</dbReference>
<proteinExistence type="predicted"/>
<dbReference type="EMBL" id="CP086715">
    <property type="protein sequence ID" value="WOO79046.1"/>
    <property type="molecule type" value="Genomic_DNA"/>
</dbReference>
<dbReference type="GO" id="GO:0004525">
    <property type="term" value="F:ribonuclease III activity"/>
    <property type="evidence" value="ECO:0007669"/>
    <property type="project" value="InterPro"/>
</dbReference>
<dbReference type="InterPro" id="IPR000999">
    <property type="entry name" value="RNase_III_dom"/>
</dbReference>
<dbReference type="Proteomes" id="UP000827549">
    <property type="component" value="Chromosome 2"/>
</dbReference>
<sequence length="71" mass="8062">MPMGLVEIPELDPWTLTRALTHRSGVKEHADSYEELEQIGDAVLELFAVLLIHGYSLLPPISKRAHRQTRD</sequence>
<gene>
    <name evidence="2" type="ORF">LOC62_02G002583</name>
</gene>
<dbReference type="AlphaFoldDB" id="A0AAF1BG17"/>
<name>A0AAF1BG17_9TREE</name>
<accession>A0AAF1BG17</accession>
<dbReference type="Gene3D" id="1.10.1520.10">
    <property type="entry name" value="Ribonuclease III domain"/>
    <property type="match status" value="1"/>
</dbReference>
<evidence type="ECO:0000313" key="2">
    <source>
        <dbReference type="EMBL" id="WOO79046.1"/>
    </source>
</evidence>
<reference evidence="2" key="1">
    <citation type="submission" date="2023-10" db="EMBL/GenBank/DDBJ databases">
        <authorList>
            <person name="Noh H."/>
        </authorList>
    </citation>
    <scope>NUCLEOTIDE SEQUENCE</scope>
    <source>
        <strain evidence="2">DUCC4014</strain>
    </source>
</reference>
<evidence type="ECO:0000259" key="1">
    <source>
        <dbReference type="PROSITE" id="PS50142"/>
    </source>
</evidence>
<keyword evidence="3" id="KW-1185">Reference proteome</keyword>
<dbReference type="PROSITE" id="PS50142">
    <property type="entry name" value="RNASE_3_2"/>
    <property type="match status" value="1"/>
</dbReference>
<protein>
    <recommendedName>
        <fullName evidence="1">RNase III domain-containing protein</fullName>
    </recommendedName>
</protein>
<evidence type="ECO:0000313" key="3">
    <source>
        <dbReference type="Proteomes" id="UP000827549"/>
    </source>
</evidence>
<organism evidence="2 3">
    <name type="scientific">Vanrija pseudolonga</name>
    <dbReference type="NCBI Taxonomy" id="143232"/>
    <lineage>
        <taxon>Eukaryota</taxon>
        <taxon>Fungi</taxon>
        <taxon>Dikarya</taxon>
        <taxon>Basidiomycota</taxon>
        <taxon>Agaricomycotina</taxon>
        <taxon>Tremellomycetes</taxon>
        <taxon>Trichosporonales</taxon>
        <taxon>Trichosporonaceae</taxon>
        <taxon>Vanrija</taxon>
    </lineage>
</organism>
<dbReference type="GO" id="GO:0006396">
    <property type="term" value="P:RNA processing"/>
    <property type="evidence" value="ECO:0007669"/>
    <property type="project" value="InterPro"/>
</dbReference>
<feature type="domain" description="RNase III" evidence="1">
    <location>
        <begin position="16"/>
        <end position="52"/>
    </location>
</feature>